<dbReference type="Pfam" id="PF20148">
    <property type="entry name" value="DUF6531"/>
    <property type="match status" value="1"/>
</dbReference>
<dbReference type="Pfam" id="PF05593">
    <property type="entry name" value="RHS_repeat"/>
    <property type="match status" value="8"/>
</dbReference>
<dbReference type="Proteomes" id="UP000294894">
    <property type="component" value="Chromosome"/>
</dbReference>
<evidence type="ECO:0000259" key="3">
    <source>
        <dbReference type="Pfam" id="PF20148"/>
    </source>
</evidence>
<dbReference type="PANTHER" id="PTHR32305">
    <property type="match status" value="1"/>
</dbReference>
<keyword evidence="6" id="KW-1185">Reference proteome</keyword>
<dbReference type="SUPFAM" id="SSF63829">
    <property type="entry name" value="Calcium-dependent phosphotriesterase"/>
    <property type="match status" value="1"/>
</dbReference>
<dbReference type="InterPro" id="IPR022385">
    <property type="entry name" value="Rhs_assc_core"/>
</dbReference>
<dbReference type="InterPro" id="IPR031325">
    <property type="entry name" value="RHS_repeat"/>
</dbReference>
<dbReference type="RefSeq" id="WP_135077740.1">
    <property type="nucleotide sequence ID" value="NZ_CP038267.1"/>
</dbReference>
<organism evidence="5 6">
    <name type="scientific">Nocardioides euryhalodurans</name>
    <dbReference type="NCBI Taxonomy" id="2518370"/>
    <lineage>
        <taxon>Bacteria</taxon>
        <taxon>Bacillati</taxon>
        <taxon>Actinomycetota</taxon>
        <taxon>Actinomycetes</taxon>
        <taxon>Propionibacteriales</taxon>
        <taxon>Nocardioidaceae</taxon>
        <taxon>Nocardioides</taxon>
    </lineage>
</organism>
<dbReference type="SUPFAM" id="SSF50969">
    <property type="entry name" value="YVTN repeat-like/Quinoprotein amine dehydrogenase"/>
    <property type="match status" value="1"/>
</dbReference>
<dbReference type="OrthoDB" id="3795228at2"/>
<accession>A0A4V1BDZ9</accession>
<dbReference type="NCBIfam" id="TIGR01643">
    <property type="entry name" value="YD_repeat_2x"/>
    <property type="match status" value="17"/>
</dbReference>
<proteinExistence type="predicted"/>
<dbReference type="Pfam" id="PF25023">
    <property type="entry name" value="TEN_YD-shell"/>
    <property type="match status" value="1"/>
</dbReference>
<evidence type="ECO:0000256" key="1">
    <source>
        <dbReference type="ARBA" id="ARBA00022737"/>
    </source>
</evidence>
<evidence type="ECO:0000259" key="4">
    <source>
        <dbReference type="Pfam" id="PF25023"/>
    </source>
</evidence>
<evidence type="ECO:0000256" key="2">
    <source>
        <dbReference type="SAM" id="MobiDB-lite"/>
    </source>
</evidence>
<evidence type="ECO:0000313" key="5">
    <source>
        <dbReference type="EMBL" id="QBR92882.1"/>
    </source>
</evidence>
<feature type="region of interest" description="Disordered" evidence="2">
    <location>
        <begin position="89"/>
        <end position="109"/>
    </location>
</feature>
<feature type="compositionally biased region" description="Gly residues" evidence="2">
    <location>
        <begin position="153"/>
        <end position="163"/>
    </location>
</feature>
<dbReference type="InterPro" id="IPR006530">
    <property type="entry name" value="YD"/>
</dbReference>
<gene>
    <name evidence="5" type="ORF">EXE57_11800</name>
</gene>
<feature type="domain" description="DUF6531" evidence="3">
    <location>
        <begin position="290"/>
        <end position="362"/>
    </location>
</feature>
<dbReference type="KEGG" id="noy:EXE57_11800"/>
<keyword evidence="1" id="KW-0677">Repeat</keyword>
<dbReference type="PANTHER" id="PTHR32305:SF15">
    <property type="entry name" value="PROTEIN RHSA-RELATED"/>
    <property type="match status" value="1"/>
</dbReference>
<evidence type="ECO:0000313" key="6">
    <source>
        <dbReference type="Proteomes" id="UP000294894"/>
    </source>
</evidence>
<dbReference type="InterPro" id="IPR056823">
    <property type="entry name" value="TEN-like_YD-shell"/>
</dbReference>
<dbReference type="InterPro" id="IPR045351">
    <property type="entry name" value="DUF6531"/>
</dbReference>
<reference evidence="5 6" key="1">
    <citation type="submission" date="2019-03" db="EMBL/GenBank/DDBJ databases">
        <title>Three New Species of Nocardioides, Nocardioides euryhalodurans sp. nov., Nocardioides seonyuensis sp. nov. and Nocardioides eburneoflavus sp. nov., Iolated from Soil.</title>
        <authorList>
            <person name="Roh S.G."/>
            <person name="Lee C."/>
            <person name="Kim M.-K."/>
            <person name="Kim S.B."/>
        </authorList>
    </citation>
    <scope>NUCLEOTIDE SEQUENCE [LARGE SCALE GENOMIC DNA]</scope>
    <source>
        <strain evidence="5 6">MMS17-SY117</strain>
    </source>
</reference>
<protein>
    <submittedName>
        <fullName evidence="5">Type IV secretion protein Rhs</fullName>
    </submittedName>
</protein>
<dbReference type="NCBIfam" id="TIGR03696">
    <property type="entry name" value="Rhs_assc_core"/>
    <property type="match status" value="1"/>
</dbReference>
<dbReference type="InterPro" id="IPR050708">
    <property type="entry name" value="T6SS_VgrG/RHS"/>
</dbReference>
<name>A0A4V1BDZ9_9ACTN</name>
<dbReference type="Gene3D" id="2.180.10.10">
    <property type="entry name" value="RHS repeat-associated core"/>
    <property type="match status" value="6"/>
</dbReference>
<feature type="domain" description="Teneurin-like YD-shell" evidence="4">
    <location>
        <begin position="495"/>
        <end position="658"/>
    </location>
</feature>
<feature type="region of interest" description="Disordered" evidence="2">
    <location>
        <begin position="122"/>
        <end position="169"/>
    </location>
</feature>
<dbReference type="EMBL" id="CP038267">
    <property type="protein sequence ID" value="QBR92882.1"/>
    <property type="molecule type" value="Genomic_DNA"/>
</dbReference>
<sequence>MADLGAIEEDVVFDDATADAFSQGCDSAADVIEGQAGSRASWKNTALTDFRGAFSELFRSNASVAAADATELASRLREVATGVRLLKEEARKEQQRRETARQWKQEQDDRNLWDKGVDAVFGGDDPPVGPPAAEPTIPVSAPVNGTRETPTPGSGGGGGGGGTSSARPEDLRAFANGSRGANRAIDSKPATLRSRYSSFSARCQWGSIDASGVFTGFDKYVTANEEDVRWATLVADAFAAAGGEGAVSTLSDSALLATLQAAGVDASRQDIVIDPPTAYGAPPTSGYANDPVNTATGNFLENETDLGFPGAASALALTRTYNSFDSSAGAFGPGWSSWTEAGLALDDEAARMTLPDGRVIVFPRLGTGWDRATGANLWLEATARGSRARDNQGAWWQYDDRGRLVELATRPGAAIRLVHDDDRLLRLEHERGRAVDLSWDEAGTRVTGATASDGRHLDYAYDDSGRLTGVTGPAGTRSYAWDDAGLISSVTDADGVVEAENAYDEHGRVTHQRSAFGRRTRFAYLPGNVTVVSDEDGTRSNTWLHDSKGRLIGVVDAHEQRQSTSYDAHGNVVLVTERDDATTVHEYDDRGRRTRTVTASGADLTFGYDELDRITTVVAESGAVTEYSYEGEAREPVAITDPEGGVTRMTWVDGLLTQLVDPTGVVVGFEHDQHGDLVATTDGLGNTARVERDATGRVTAAITPSGHRTTFTYAPSGLLAARQDPDGAVWRYEHTAAGRLTATIDPLGARTEIEHGPHGEETRTVDPLGRAVTRHLDDLGNLASVELPDGTRWEFTHDALSRLVETVDPAGSHWTREHDSAGQVSATVDPTGVRHDLVTDRLAGTLTVGDGDASLGSRFDAFGRLTAREQADGSTAMATYDRCGRAVELLDADGGLTRIERDAAGRVVAVTTPGGARSTRDYDACGRLAALVDPEGARTTQEYDVDGRVVRRVLPTGEVAWTDYDPTGRVTARFEPGQGIARYRYDRAGRVVESSDTWYGRRRYRHDAAGQLVEVVNGNGGVTRYGYDGNGRAVEITDPLGNVTRREFDAMNRCIAETDPLGRTTRAGYDESGRIAWQTDPTGRRTTWTYDASGRLAGTAVDGRTMTTIERDVRARRLVVSDHTRPDGRAVQHTTSWNRRGQLVSRRRDELEVSWDYDADGRRTSMTTPDGSTTRYRRDTAGRLVGVEHPLLGTATLERDASGRLVAASAGGMLQAWEHREGFVVAHTVGDADGLSRTTITRDDSGRIIALDRDDATIAYDYDEACQLVEARTDDAVVEWRYDAAGRLVAESTDGPGRAYAHDAAGQLVSVTDPSGTTRHHHDELGRRIRTEHPDGRVRELEWSATGWLSGVTDRVGDRVTHTRVHVDARGELAAIASGEEPEQAMLWDSADPYAPGLVQAGDTPVIAAGPVTGIGDQWATAGWRTSRSQDPTGPWSLQPPVTGSGDALAAGWEIGAAGELSLGGADPLEWLGARVYDPSSRGFLSVDPLDPVVGSGWSGNPYAYAGNDPLHALDPTGLRPVTDAELAAYAAANNGALAAAGDWMADNWEYVAGGAMVIAGGVLVATGVGGPAGMMLIGAGADTIIQKATTGEVNWGQVAVAGALGGFGGAGIAARAGLTGTRAAVVAGVSSGGISGGVMSGYQYATGPGPHTPGGFARATIIGTGSGALLGGAGGGAGHAIGGRIMNSMTHNPGSSTMTMGRFMETRVIPYADTHGFGYYRGTPTGLYNAMDNHLPDSVAERANMWINKKWINYQMMEGKNLVDIGMPDGWTGGTGPYYGMELDQVSGYGQYSQDIQAAGDLR</sequence>
<dbReference type="InterPro" id="IPR011044">
    <property type="entry name" value="Quino_amine_DH_bsu"/>
</dbReference>